<accession>A0A127Q9W3</accession>
<dbReference type="STRING" id="279113.CPter91_4554"/>
<evidence type="ECO:0000313" key="1">
    <source>
        <dbReference type="EMBL" id="AMP06860.1"/>
    </source>
</evidence>
<organism evidence="1">
    <name type="scientific">Collimonas pratensis</name>
    <dbReference type="NCBI Taxonomy" id="279113"/>
    <lineage>
        <taxon>Bacteria</taxon>
        <taxon>Pseudomonadati</taxon>
        <taxon>Pseudomonadota</taxon>
        <taxon>Betaproteobacteria</taxon>
        <taxon>Burkholderiales</taxon>
        <taxon>Oxalobacteraceae</taxon>
        <taxon>Collimonas</taxon>
    </lineage>
</organism>
<dbReference type="KEGG" id="cpra:CPter91_4554"/>
<name>A0A127Q9W3_9BURK</name>
<protein>
    <submittedName>
        <fullName evidence="1">Uncharacterized protein</fullName>
    </submittedName>
</protein>
<proteinExistence type="predicted"/>
<dbReference type="AlphaFoldDB" id="A0A127Q9W3"/>
<reference evidence="1" key="1">
    <citation type="submission" date="2015-11" db="EMBL/GenBank/DDBJ databases">
        <title>Exploring the genomic traits of fungus-feeding bacterial genus Collimonas.</title>
        <authorList>
            <person name="Song C."/>
            <person name="Schmidt R."/>
            <person name="de Jager V."/>
            <person name="Krzyzanowska D."/>
            <person name="Jongedijk E."/>
            <person name="Cankar K."/>
            <person name="Beekwilder J."/>
            <person name="van Veen A."/>
            <person name="de Boer W."/>
            <person name="van Veen J.A."/>
            <person name="Garbeva P."/>
        </authorList>
    </citation>
    <scope>NUCLEOTIDE SEQUENCE [LARGE SCALE GENOMIC DNA]</scope>
    <source>
        <strain evidence="1">Ter91</strain>
    </source>
</reference>
<dbReference type="Proteomes" id="UP000074561">
    <property type="component" value="Chromosome"/>
</dbReference>
<gene>
    <name evidence="1" type="ORF">CPter91_4554</name>
</gene>
<sequence>MPLRNLNSPIKSFITLFLCNYNAYLIKPGPIAFHPAF</sequence>
<dbReference type="EMBL" id="CP013234">
    <property type="protein sequence ID" value="AMP06860.1"/>
    <property type="molecule type" value="Genomic_DNA"/>
</dbReference>
<dbReference type="PATRIC" id="fig|279113.9.peg.4512"/>